<evidence type="ECO:0000313" key="1">
    <source>
        <dbReference type="EMBL" id="MVN78782.1"/>
    </source>
</evidence>
<accession>A0A7K1TK86</accession>
<sequence>MATSAQKVDWSRVVQQMAADKKRLEAAIRGDKKALHESTFLHPHAVPTH</sequence>
<keyword evidence="2" id="KW-1185">Reference proteome</keyword>
<dbReference type="EMBL" id="WQKZ01000007">
    <property type="protein sequence ID" value="MVN78782.1"/>
    <property type="molecule type" value="Genomic_DNA"/>
</dbReference>
<protein>
    <submittedName>
        <fullName evidence="1">Uncharacterized protein</fullName>
    </submittedName>
</protein>
<evidence type="ECO:0000313" key="2">
    <source>
        <dbReference type="Proteomes" id="UP000441336"/>
    </source>
</evidence>
<organism evidence="1 2">
    <name type="scientific">Hymenobacter ginkgonis</name>
    <dbReference type="NCBI Taxonomy" id="2682976"/>
    <lineage>
        <taxon>Bacteria</taxon>
        <taxon>Pseudomonadati</taxon>
        <taxon>Bacteroidota</taxon>
        <taxon>Cytophagia</taxon>
        <taxon>Cytophagales</taxon>
        <taxon>Hymenobacteraceae</taxon>
        <taxon>Hymenobacter</taxon>
    </lineage>
</organism>
<dbReference type="RefSeq" id="WP_157569242.1">
    <property type="nucleotide sequence ID" value="NZ_WQKZ01000007.1"/>
</dbReference>
<gene>
    <name evidence="1" type="ORF">GO988_20810</name>
</gene>
<dbReference type="Proteomes" id="UP000441336">
    <property type="component" value="Unassembled WGS sequence"/>
</dbReference>
<proteinExistence type="predicted"/>
<comment type="caution">
    <text evidence="1">The sequence shown here is derived from an EMBL/GenBank/DDBJ whole genome shotgun (WGS) entry which is preliminary data.</text>
</comment>
<name>A0A7K1TK86_9BACT</name>
<dbReference type="AlphaFoldDB" id="A0A7K1TK86"/>
<reference evidence="1 2" key="1">
    <citation type="submission" date="2019-12" db="EMBL/GenBank/DDBJ databases">
        <title>Hymenobacter sp. HMF4947 Genome sequencing and assembly.</title>
        <authorList>
            <person name="Kang H."/>
            <person name="Cha I."/>
            <person name="Kim H."/>
            <person name="Joh K."/>
        </authorList>
    </citation>
    <scope>NUCLEOTIDE SEQUENCE [LARGE SCALE GENOMIC DNA]</scope>
    <source>
        <strain evidence="1 2">HMF4947</strain>
    </source>
</reference>